<evidence type="ECO:0000256" key="1">
    <source>
        <dbReference type="SAM" id="SignalP"/>
    </source>
</evidence>
<dbReference type="SUPFAM" id="SSF101473">
    <property type="entry name" value="DhaL-like"/>
    <property type="match status" value="1"/>
</dbReference>
<dbReference type="Gene3D" id="1.25.40.340">
    <property type="match status" value="1"/>
</dbReference>
<dbReference type="EMBL" id="CP000386">
    <property type="protein sequence ID" value="ABG04332.1"/>
    <property type="molecule type" value="Genomic_DNA"/>
</dbReference>
<name>Q1AW96_RUBXD</name>
<dbReference type="PROSITE" id="PS51480">
    <property type="entry name" value="DHAL"/>
    <property type="match status" value="1"/>
</dbReference>
<dbReference type="NCBIfam" id="TIGR03599">
    <property type="entry name" value="YloV"/>
    <property type="match status" value="1"/>
</dbReference>
<dbReference type="eggNOG" id="COG1461">
    <property type="taxonomic scope" value="Bacteria"/>
</dbReference>
<dbReference type="InterPro" id="IPR019986">
    <property type="entry name" value="YloV-like"/>
</dbReference>
<dbReference type="RefSeq" id="WP_011564349.1">
    <property type="nucleotide sequence ID" value="NC_008148.1"/>
</dbReference>
<dbReference type="InterPro" id="IPR036117">
    <property type="entry name" value="DhaL_dom_sf"/>
</dbReference>
<dbReference type="PANTHER" id="PTHR33434:SF4">
    <property type="entry name" value="PHOSPHATASE PROTEIN"/>
    <property type="match status" value="1"/>
</dbReference>
<feature type="domain" description="DhaL" evidence="2">
    <location>
        <begin position="3"/>
        <end position="196"/>
    </location>
</feature>
<feature type="signal peptide" evidence="1">
    <location>
        <begin position="1"/>
        <end position="20"/>
    </location>
</feature>
<dbReference type="InterPro" id="IPR004007">
    <property type="entry name" value="DhaL_dom"/>
</dbReference>
<dbReference type="GO" id="GO:0004371">
    <property type="term" value="F:glycerone kinase activity"/>
    <property type="evidence" value="ECO:0007669"/>
    <property type="project" value="InterPro"/>
</dbReference>
<keyword evidence="1" id="KW-0732">Signal</keyword>
<feature type="chain" id="PRO_5004187700" evidence="1">
    <location>
        <begin position="21"/>
        <end position="526"/>
    </location>
</feature>
<reference evidence="3 4" key="1">
    <citation type="submission" date="2006-06" db="EMBL/GenBank/DDBJ databases">
        <title>Complete sequence of Rubrobacter xylanophilus DSM 9941.</title>
        <authorList>
            <consortium name="US DOE Joint Genome Institute"/>
            <person name="Copeland A."/>
            <person name="Lucas S."/>
            <person name="Lapidus A."/>
            <person name="Barry K."/>
            <person name="Detter J.C."/>
            <person name="Glavina del Rio T."/>
            <person name="Hammon N."/>
            <person name="Israni S."/>
            <person name="Dalin E."/>
            <person name="Tice H."/>
            <person name="Pitluck S."/>
            <person name="Munk A.C."/>
            <person name="Brettin T."/>
            <person name="Bruce D."/>
            <person name="Han C."/>
            <person name="Tapia R."/>
            <person name="Gilna P."/>
            <person name="Schmutz J."/>
            <person name="Larimer F."/>
            <person name="Land M."/>
            <person name="Hauser L."/>
            <person name="Kyrpides N."/>
            <person name="Lykidis A."/>
            <person name="da Costa M.S."/>
            <person name="Rainey F.A."/>
            <person name="Empadinhas N."/>
            <person name="Jolivet E."/>
            <person name="Battista J.R."/>
            <person name="Richardson P."/>
        </authorList>
    </citation>
    <scope>NUCLEOTIDE SEQUENCE [LARGE SCALE GENOMIC DNA]</scope>
    <source>
        <strain evidence="4">DSM 9941 / NBRC 16129 / PRD-1</strain>
    </source>
</reference>
<dbReference type="Pfam" id="PF02734">
    <property type="entry name" value="Dak2"/>
    <property type="match status" value="1"/>
</dbReference>
<dbReference type="InterPro" id="IPR050270">
    <property type="entry name" value="DegV_domain_contain"/>
</dbReference>
<dbReference type="InterPro" id="IPR033470">
    <property type="entry name" value="FakA-like_C"/>
</dbReference>
<protein>
    <submittedName>
        <fullName evidence="3">Dak phosphatase</fullName>
    </submittedName>
</protein>
<dbReference type="SMART" id="SM01120">
    <property type="entry name" value="Dak2"/>
    <property type="match status" value="1"/>
</dbReference>
<dbReference type="PhylomeDB" id="Q1AW96"/>
<dbReference type="PANTHER" id="PTHR33434">
    <property type="entry name" value="DEGV DOMAIN-CONTAINING PROTEIN DR_1986-RELATED"/>
    <property type="match status" value="1"/>
</dbReference>
<dbReference type="Proteomes" id="UP000006637">
    <property type="component" value="Chromosome"/>
</dbReference>
<evidence type="ECO:0000313" key="4">
    <source>
        <dbReference type="Proteomes" id="UP000006637"/>
    </source>
</evidence>
<evidence type="ECO:0000313" key="3">
    <source>
        <dbReference type="EMBL" id="ABG04332.1"/>
    </source>
</evidence>
<dbReference type="InterPro" id="IPR048394">
    <property type="entry name" value="FakA-like_M"/>
</dbReference>
<dbReference type="KEGG" id="rxy:Rxyl_1369"/>
<dbReference type="SMART" id="SM01121">
    <property type="entry name" value="Dak1_2"/>
    <property type="match status" value="1"/>
</dbReference>
<accession>Q1AW96</accession>
<dbReference type="STRING" id="266117.Rxyl_1369"/>
<dbReference type="GO" id="GO:0006071">
    <property type="term" value="P:glycerol metabolic process"/>
    <property type="evidence" value="ECO:0007669"/>
    <property type="project" value="InterPro"/>
</dbReference>
<keyword evidence="4" id="KW-1185">Reference proteome</keyword>
<dbReference type="HOGENOM" id="CLU_017496_1_0_11"/>
<dbReference type="OrthoDB" id="9760324at2"/>
<dbReference type="AlphaFoldDB" id="Q1AW96"/>
<evidence type="ECO:0000259" key="2">
    <source>
        <dbReference type="PROSITE" id="PS51480"/>
    </source>
</evidence>
<sequence length="526" mass="55202">MAVRLAFIVAAAHAALKAHAARIDELNVYPVPDGDTGTNMLLTLESVLKETSGCSYDSVEAAVKAGARAALMGARGNSGVILSQMIRGACEVLARRTTFTAEDFAAALEGAERRAYASIRQPVEGTMLTVIRDAARAAREALKEKGADLPAVIRAAAREAHASVRRTPQLLGVLREAGVVDAGGLGVAVILDGLYACVSGKRVEEEPAPEEGGAPDLEAIHAAEEAWGYCTEFFVNGFSGDPEALERWMHGAGKSVLVVSDDDLVKVHLHTQDPGAALSYASRYGRLSGVKVEDMEAQVRSRGEGAAPEKNLAAVAVSRGEGNREMFEAMGALVVEGGQGANPSAADLLRAVERSGAREVVLLPNNKNVVPTAEQVAGMAEARVHVLPTTTIAAGLSAMVGYDPEGEPEEVVEEMREIVGGLRSAEVTRAVRSARVDGREVPEGAFIGLVDGRLVAVGESVVEVAEQVCRGLVGEGAELITLLLGEGLDEEEAGLLAERVRALDEELEVEVKRGGQPLYPLQVVAE</sequence>
<dbReference type="Pfam" id="PF13684">
    <property type="entry name" value="FakA-like_C"/>
    <property type="match status" value="1"/>
</dbReference>
<gene>
    <name evidence="3" type="ordered locus">Rxyl_1369</name>
</gene>
<dbReference type="Pfam" id="PF21645">
    <property type="entry name" value="FakA-like_M"/>
    <property type="match status" value="1"/>
</dbReference>
<organism evidence="3 4">
    <name type="scientific">Rubrobacter xylanophilus (strain DSM 9941 / JCM 11954 / NBRC 16129 / PRD-1)</name>
    <dbReference type="NCBI Taxonomy" id="266117"/>
    <lineage>
        <taxon>Bacteria</taxon>
        <taxon>Bacillati</taxon>
        <taxon>Actinomycetota</taxon>
        <taxon>Rubrobacteria</taxon>
        <taxon>Rubrobacterales</taxon>
        <taxon>Rubrobacteraceae</taxon>
        <taxon>Rubrobacter</taxon>
    </lineage>
</organism>
<proteinExistence type="predicted"/>